<dbReference type="SUPFAM" id="SSF53756">
    <property type="entry name" value="UDP-Glycosyltransferase/glycogen phosphorylase"/>
    <property type="match status" value="1"/>
</dbReference>
<dbReference type="Pfam" id="PF13692">
    <property type="entry name" value="Glyco_trans_1_4"/>
    <property type="match status" value="1"/>
</dbReference>
<accession>A0A069PRY3</accession>
<sequence length="437" mass="46508">MTTRDIRLSQAAGNGSGVGTSTLTRLVFWEPCVSPHMSAFIGAVARALGPAVDVLCVAHEDVPQDRQALGWHSGQPAFPRDGDPAAAENKPSSGDPYRTIIAPSPQEVKQLVEESGSHCLHVFSGIRWFSTIVHALAEVRRTNRPFAIKSEPRDNEGLKGAARFVQSRVTEGWLRRNALFVLAIGRHGPPWFRSVGYAAERVFPFAYFLPSAWTISGSKGRKGTAGGTTDGGSPGVGDAIGLAPMRDASRKLEIVFIGRFIEQKGLRYLLPAIAANAGRMRLTLIGGGPLRDSLGVQARALNLDVTFSGVLPIDEVQRKIGDFDVLALPSLTKDDGWGAVVSEALLAGTAVIASSCAGASILLDEPGNGRVVPPGDTGAIARAILDLESSGALTPDAREARSRWASTRLTAQAGAEYFMKIVGHRLDGGPRPTEFYR</sequence>
<dbReference type="RefSeq" id="WP_035925811.1">
    <property type="nucleotide sequence ID" value="NZ_CADFFX010000021.1"/>
</dbReference>
<gene>
    <name evidence="2" type="ORF">BG61_08100</name>
</gene>
<dbReference type="PANTHER" id="PTHR45947">
    <property type="entry name" value="SULFOQUINOVOSYL TRANSFERASE SQD2"/>
    <property type="match status" value="1"/>
</dbReference>
<evidence type="ECO:0008006" key="4">
    <source>
        <dbReference type="Google" id="ProtNLM"/>
    </source>
</evidence>
<evidence type="ECO:0000256" key="1">
    <source>
        <dbReference type="SAM" id="MobiDB-lite"/>
    </source>
</evidence>
<proteinExistence type="predicted"/>
<name>A0A069PRY3_9BURK</name>
<dbReference type="PANTHER" id="PTHR45947:SF3">
    <property type="entry name" value="SULFOQUINOVOSYL TRANSFERASE SQD2"/>
    <property type="match status" value="1"/>
</dbReference>
<dbReference type="InterPro" id="IPR050194">
    <property type="entry name" value="Glycosyltransferase_grp1"/>
</dbReference>
<evidence type="ECO:0000313" key="3">
    <source>
        <dbReference type="Proteomes" id="UP000027466"/>
    </source>
</evidence>
<comment type="caution">
    <text evidence="2">The sequence shown here is derived from an EMBL/GenBank/DDBJ whole genome shotgun (WGS) entry which is preliminary data.</text>
</comment>
<dbReference type="Proteomes" id="UP000027466">
    <property type="component" value="Unassembled WGS sequence"/>
</dbReference>
<dbReference type="EMBL" id="JFHC01000015">
    <property type="protein sequence ID" value="KDR42614.1"/>
    <property type="molecule type" value="Genomic_DNA"/>
</dbReference>
<dbReference type="STRING" id="60547.GCA_000751215_00706"/>
<dbReference type="AlphaFoldDB" id="A0A069PRY3"/>
<protein>
    <recommendedName>
        <fullName evidence="4">Glycosyl transferase family 1</fullName>
    </recommendedName>
</protein>
<dbReference type="GO" id="GO:0016757">
    <property type="term" value="F:glycosyltransferase activity"/>
    <property type="evidence" value="ECO:0007669"/>
    <property type="project" value="TreeGrafter"/>
</dbReference>
<reference evidence="2 3" key="1">
    <citation type="submission" date="2014-03" db="EMBL/GenBank/DDBJ databases">
        <title>Draft Genome Sequences of Four Burkholderia Strains.</title>
        <authorList>
            <person name="Liu X.Y."/>
            <person name="Li C.X."/>
            <person name="Xu J.H."/>
        </authorList>
    </citation>
    <scope>NUCLEOTIDE SEQUENCE [LARGE SCALE GENOMIC DNA]</scope>
    <source>
        <strain evidence="2 3">DSM 50014</strain>
    </source>
</reference>
<organism evidence="2 3">
    <name type="scientific">Caballeronia glathei</name>
    <dbReference type="NCBI Taxonomy" id="60547"/>
    <lineage>
        <taxon>Bacteria</taxon>
        <taxon>Pseudomonadati</taxon>
        <taxon>Pseudomonadota</taxon>
        <taxon>Betaproteobacteria</taxon>
        <taxon>Burkholderiales</taxon>
        <taxon>Burkholderiaceae</taxon>
        <taxon>Caballeronia</taxon>
    </lineage>
</organism>
<keyword evidence="3" id="KW-1185">Reference proteome</keyword>
<evidence type="ECO:0000313" key="2">
    <source>
        <dbReference type="EMBL" id="KDR42614.1"/>
    </source>
</evidence>
<dbReference type="Gene3D" id="3.40.50.2000">
    <property type="entry name" value="Glycogen Phosphorylase B"/>
    <property type="match status" value="1"/>
</dbReference>
<feature type="region of interest" description="Disordered" evidence="1">
    <location>
        <begin position="69"/>
        <end position="97"/>
    </location>
</feature>